<dbReference type="AlphaFoldDB" id="A0A8E6B8R3"/>
<evidence type="ECO:0000256" key="2">
    <source>
        <dbReference type="ARBA" id="ARBA00022714"/>
    </source>
</evidence>
<dbReference type="GO" id="GO:0051537">
    <property type="term" value="F:2 iron, 2 sulfur cluster binding"/>
    <property type="evidence" value="ECO:0007669"/>
    <property type="project" value="UniProtKB-KW"/>
</dbReference>
<keyword evidence="5" id="KW-0408">Iron</keyword>
<name>A0A8E6B8R3_9BACT</name>
<evidence type="ECO:0000256" key="6">
    <source>
        <dbReference type="ARBA" id="ARBA00023014"/>
    </source>
</evidence>
<evidence type="ECO:0000313" key="9">
    <source>
        <dbReference type="EMBL" id="QVL33452.1"/>
    </source>
</evidence>
<keyword evidence="9" id="KW-0223">Dioxygenase</keyword>
<evidence type="ECO:0000256" key="7">
    <source>
        <dbReference type="ARBA" id="ARBA00023027"/>
    </source>
</evidence>
<keyword evidence="3" id="KW-0479">Metal-binding</keyword>
<evidence type="ECO:0000256" key="4">
    <source>
        <dbReference type="ARBA" id="ARBA00023002"/>
    </source>
</evidence>
<keyword evidence="7" id="KW-0520">NAD</keyword>
<reference evidence="9" key="1">
    <citation type="submission" date="2021-05" db="EMBL/GenBank/DDBJ databases">
        <title>Complete genome sequence of the cellulolytic planctomycete Telmatocola sphagniphila SP2T and characterization of the first cellulase from planctomycetes.</title>
        <authorList>
            <person name="Rakitin A.L."/>
            <person name="Beletsky A.V."/>
            <person name="Naumoff D.G."/>
            <person name="Kulichevskaya I.S."/>
            <person name="Mardanov A.V."/>
            <person name="Ravin N.V."/>
            <person name="Dedysh S.N."/>
        </authorList>
    </citation>
    <scope>NUCLEOTIDE SEQUENCE</scope>
    <source>
        <strain evidence="9">SP2T</strain>
    </source>
</reference>
<protein>
    <submittedName>
        <fullName evidence="9">Aromatic ring-hydroxylating dioxygenase subunit alpha</fullName>
    </submittedName>
</protein>
<feature type="domain" description="Rieske" evidence="8">
    <location>
        <begin position="46"/>
        <end position="143"/>
    </location>
</feature>
<dbReference type="Gene3D" id="3.90.380.10">
    <property type="entry name" value="Naphthalene 1,2-dioxygenase Alpha Subunit, Chain A, domain 1"/>
    <property type="match status" value="2"/>
</dbReference>
<keyword evidence="10" id="KW-1185">Reference proteome</keyword>
<dbReference type="EMBL" id="CP074694">
    <property type="protein sequence ID" value="QVL33452.1"/>
    <property type="molecule type" value="Genomic_DNA"/>
</dbReference>
<proteinExistence type="predicted"/>
<dbReference type="Pfam" id="PF00355">
    <property type="entry name" value="Rieske"/>
    <property type="match status" value="1"/>
</dbReference>
<comment type="cofactor">
    <cofactor evidence="1">
        <name>Fe cation</name>
        <dbReference type="ChEBI" id="CHEBI:24875"/>
    </cofactor>
</comment>
<evidence type="ECO:0000256" key="3">
    <source>
        <dbReference type="ARBA" id="ARBA00022723"/>
    </source>
</evidence>
<dbReference type="PROSITE" id="PS00570">
    <property type="entry name" value="RING_HYDROXYL_ALPHA"/>
    <property type="match status" value="1"/>
</dbReference>
<dbReference type="InterPro" id="IPR017941">
    <property type="entry name" value="Rieske_2Fe-2S"/>
</dbReference>
<evidence type="ECO:0000313" key="10">
    <source>
        <dbReference type="Proteomes" id="UP000676194"/>
    </source>
</evidence>
<dbReference type="RefSeq" id="WP_213498341.1">
    <property type="nucleotide sequence ID" value="NZ_CP074694.1"/>
</dbReference>
<dbReference type="PANTHER" id="PTHR43756:SF5">
    <property type="entry name" value="CHOLINE MONOOXYGENASE, CHLOROPLASTIC"/>
    <property type="match status" value="1"/>
</dbReference>
<sequence length="376" mass="43618">MTEIESILHAFDDRKPLSQASTIPSECYFSNVVAERESRILFPQTWQYVCSIQQLEQSGSYVRSWIGPEPIFAIRGEDQQIRVFLNICRHRAAPIIDEDCGRCSKLRCRYHGWTYDLQGKLRGVPEFDGVENFTREDNGLVEIHSAIWGDFLFARIEQSGPALDEFFAPLSDEFQQKLRTLQFFKRVVFPVKSNWKIYIDNYLDGGYHVNTVHPTLAGSLDYKLYRTELHPWASLQSSPLTQNPEDAAANRTRQGSSASYWWFYPNFMLNHYEGVMDLNYVIPRTTESCDVIFDFYFAAGSYPASISFKEESIRVAQKVQEEDDLICAEVQKNIRSHFYSQGRFSVKRENGGYHFHQLYARHLRGQSLDAIWKGNS</sequence>
<evidence type="ECO:0000256" key="1">
    <source>
        <dbReference type="ARBA" id="ARBA00001962"/>
    </source>
</evidence>
<keyword evidence="2" id="KW-0001">2Fe-2S</keyword>
<dbReference type="GO" id="GO:0051213">
    <property type="term" value="F:dioxygenase activity"/>
    <property type="evidence" value="ECO:0007669"/>
    <property type="project" value="UniProtKB-KW"/>
</dbReference>
<dbReference type="InterPro" id="IPR015881">
    <property type="entry name" value="ARHD_Rieske_2Fe_2S"/>
</dbReference>
<dbReference type="PROSITE" id="PS51296">
    <property type="entry name" value="RIESKE"/>
    <property type="match status" value="1"/>
</dbReference>
<dbReference type="SUPFAM" id="SSF55961">
    <property type="entry name" value="Bet v1-like"/>
    <property type="match status" value="1"/>
</dbReference>
<dbReference type="Gene3D" id="2.102.10.10">
    <property type="entry name" value="Rieske [2Fe-2S] iron-sulphur domain"/>
    <property type="match status" value="1"/>
</dbReference>
<dbReference type="InterPro" id="IPR036922">
    <property type="entry name" value="Rieske_2Fe-2S_sf"/>
</dbReference>
<dbReference type="PRINTS" id="PR00090">
    <property type="entry name" value="RNGDIOXGNASE"/>
</dbReference>
<dbReference type="KEGG" id="tsph:KIH39_05940"/>
<gene>
    <name evidence="9" type="ORF">KIH39_05940</name>
</gene>
<keyword evidence="6" id="KW-0411">Iron-sulfur</keyword>
<evidence type="ECO:0000259" key="8">
    <source>
        <dbReference type="PROSITE" id="PS51296"/>
    </source>
</evidence>
<dbReference type="CDD" id="cd03469">
    <property type="entry name" value="Rieske_RO_Alpha_N"/>
    <property type="match status" value="1"/>
</dbReference>
<dbReference type="PANTHER" id="PTHR43756">
    <property type="entry name" value="CHOLINE MONOOXYGENASE, CHLOROPLASTIC"/>
    <property type="match status" value="1"/>
</dbReference>
<keyword evidence="4" id="KW-0560">Oxidoreductase</keyword>
<evidence type="ECO:0000256" key="5">
    <source>
        <dbReference type="ARBA" id="ARBA00023004"/>
    </source>
</evidence>
<dbReference type="Proteomes" id="UP000676194">
    <property type="component" value="Chromosome"/>
</dbReference>
<organism evidence="9 10">
    <name type="scientific">Telmatocola sphagniphila</name>
    <dbReference type="NCBI Taxonomy" id="1123043"/>
    <lineage>
        <taxon>Bacteria</taxon>
        <taxon>Pseudomonadati</taxon>
        <taxon>Planctomycetota</taxon>
        <taxon>Planctomycetia</taxon>
        <taxon>Gemmatales</taxon>
        <taxon>Gemmataceae</taxon>
    </lineage>
</organism>
<dbReference type="SUPFAM" id="SSF50022">
    <property type="entry name" value="ISP domain"/>
    <property type="match status" value="1"/>
</dbReference>
<dbReference type="GO" id="GO:0005506">
    <property type="term" value="F:iron ion binding"/>
    <property type="evidence" value="ECO:0007669"/>
    <property type="project" value="InterPro"/>
</dbReference>
<dbReference type="InterPro" id="IPR001663">
    <property type="entry name" value="Rng_hydr_dOase-A"/>
</dbReference>
<dbReference type="Pfam" id="PF00848">
    <property type="entry name" value="Ring_hydroxyl_A"/>
    <property type="match status" value="1"/>
</dbReference>
<dbReference type="InterPro" id="IPR015879">
    <property type="entry name" value="Ring_hydroxy_dOase_asu_C_dom"/>
</dbReference>
<accession>A0A8E6B8R3</accession>